<dbReference type="InterPro" id="IPR000281">
    <property type="entry name" value="HTH_RpiR"/>
</dbReference>
<evidence type="ECO:0000313" key="7">
    <source>
        <dbReference type="Proteomes" id="UP000257014"/>
    </source>
</evidence>
<organism evidence="6 7">
    <name type="scientific">Caldibacillus debilis</name>
    <dbReference type="NCBI Taxonomy" id="301148"/>
    <lineage>
        <taxon>Bacteria</taxon>
        <taxon>Bacillati</taxon>
        <taxon>Bacillota</taxon>
        <taxon>Bacilli</taxon>
        <taxon>Bacillales</taxon>
        <taxon>Bacillaceae</taxon>
        <taxon>Caldibacillus</taxon>
    </lineage>
</organism>
<reference evidence="6 7" key="1">
    <citation type="submission" date="2018-03" db="EMBL/GenBank/DDBJ databases">
        <authorList>
            <person name="Keele B.F."/>
        </authorList>
    </citation>
    <scope>NUCLEOTIDE SEQUENCE [LARGE SCALE GENOMIC DNA]</scope>
    <source>
        <strain evidence="6">ZCTH4_d</strain>
    </source>
</reference>
<dbReference type="CDD" id="cd05013">
    <property type="entry name" value="SIS_RpiR"/>
    <property type="match status" value="1"/>
</dbReference>
<dbReference type="Gene3D" id="1.10.10.10">
    <property type="entry name" value="Winged helix-like DNA-binding domain superfamily/Winged helix DNA-binding domain"/>
    <property type="match status" value="1"/>
</dbReference>
<name>A0A3E0K4Z3_9BACI</name>
<keyword evidence="3" id="KW-0804">Transcription</keyword>
<feature type="domain" description="HTH rpiR-type" evidence="4">
    <location>
        <begin position="1"/>
        <end position="77"/>
    </location>
</feature>
<dbReference type="SUPFAM" id="SSF46689">
    <property type="entry name" value="Homeodomain-like"/>
    <property type="match status" value="1"/>
</dbReference>
<protein>
    <submittedName>
        <fullName evidence="6">MurR/RpiR family transcriptional regulator</fullName>
    </submittedName>
</protein>
<evidence type="ECO:0000256" key="1">
    <source>
        <dbReference type="ARBA" id="ARBA00023015"/>
    </source>
</evidence>
<keyword evidence="1" id="KW-0805">Transcription regulation</keyword>
<dbReference type="SUPFAM" id="SSF53697">
    <property type="entry name" value="SIS domain"/>
    <property type="match status" value="1"/>
</dbReference>
<dbReference type="Gene3D" id="3.40.50.10490">
    <property type="entry name" value="Glucose-6-phosphate isomerase like protein, domain 1"/>
    <property type="match status" value="1"/>
</dbReference>
<dbReference type="PROSITE" id="PS51464">
    <property type="entry name" value="SIS"/>
    <property type="match status" value="1"/>
</dbReference>
<dbReference type="GO" id="GO:0097367">
    <property type="term" value="F:carbohydrate derivative binding"/>
    <property type="evidence" value="ECO:0007669"/>
    <property type="project" value="InterPro"/>
</dbReference>
<dbReference type="InterPro" id="IPR047640">
    <property type="entry name" value="RpiR-like"/>
</dbReference>
<dbReference type="InterPro" id="IPR046348">
    <property type="entry name" value="SIS_dom_sf"/>
</dbReference>
<dbReference type="Proteomes" id="UP000257014">
    <property type="component" value="Unassembled WGS sequence"/>
</dbReference>
<comment type="caution">
    <text evidence="6">The sequence shown here is derived from an EMBL/GenBank/DDBJ whole genome shotgun (WGS) entry which is preliminary data.</text>
</comment>
<dbReference type="GO" id="GO:0003700">
    <property type="term" value="F:DNA-binding transcription factor activity"/>
    <property type="evidence" value="ECO:0007669"/>
    <property type="project" value="InterPro"/>
</dbReference>
<evidence type="ECO:0000313" key="6">
    <source>
        <dbReference type="EMBL" id="REJ28543.1"/>
    </source>
</evidence>
<evidence type="ECO:0000256" key="3">
    <source>
        <dbReference type="ARBA" id="ARBA00023163"/>
    </source>
</evidence>
<feature type="domain" description="SIS" evidence="5">
    <location>
        <begin position="113"/>
        <end position="259"/>
    </location>
</feature>
<dbReference type="InterPro" id="IPR036388">
    <property type="entry name" value="WH-like_DNA-bd_sf"/>
</dbReference>
<dbReference type="Pfam" id="PF01380">
    <property type="entry name" value="SIS"/>
    <property type="match status" value="1"/>
</dbReference>
<dbReference type="PANTHER" id="PTHR30514">
    <property type="entry name" value="GLUCOKINASE"/>
    <property type="match status" value="1"/>
</dbReference>
<evidence type="ECO:0000256" key="2">
    <source>
        <dbReference type="ARBA" id="ARBA00023125"/>
    </source>
</evidence>
<gene>
    <name evidence="6" type="ORF">C6P37_07805</name>
</gene>
<proteinExistence type="predicted"/>
<evidence type="ECO:0000259" key="4">
    <source>
        <dbReference type="PROSITE" id="PS51071"/>
    </source>
</evidence>
<dbReference type="GO" id="GO:0003677">
    <property type="term" value="F:DNA binding"/>
    <property type="evidence" value="ECO:0007669"/>
    <property type="project" value="UniProtKB-KW"/>
</dbReference>
<dbReference type="RefSeq" id="WP_276643412.1">
    <property type="nucleotide sequence ID" value="NZ_QEWE01000016.1"/>
</dbReference>
<dbReference type="InterPro" id="IPR009057">
    <property type="entry name" value="Homeodomain-like_sf"/>
</dbReference>
<dbReference type="GO" id="GO:1901135">
    <property type="term" value="P:carbohydrate derivative metabolic process"/>
    <property type="evidence" value="ECO:0007669"/>
    <property type="project" value="InterPro"/>
</dbReference>
<sequence>MKLEAIINENYENLNENDLYILRFILKHKVECLDMSITQLARKCNVSTASILRMTQKLGLSGYSEFKFALKNDISADFISKRNDVMNCNYMDLFEKSIKDTIKHFQNTNTDEIFHHLWSAKQVYIYGTGWAQKLAGEQLMRTFFSCNRPMILIQHFTEFKMMLPNYTENDLIIIISLSGNIEHIIDCLRILKMNKVPTLSITDFKNNQLASLATYNLYYQAIYFNDLKIGNNPIIINSMGTLQVLCELIYIGYLEKYGTHIN</sequence>
<dbReference type="InterPro" id="IPR001347">
    <property type="entry name" value="SIS_dom"/>
</dbReference>
<dbReference type="Pfam" id="PF01418">
    <property type="entry name" value="HTH_6"/>
    <property type="match status" value="1"/>
</dbReference>
<dbReference type="PANTHER" id="PTHR30514:SF1">
    <property type="entry name" value="HTH-TYPE TRANSCRIPTIONAL REGULATOR HEXR-RELATED"/>
    <property type="match status" value="1"/>
</dbReference>
<accession>A0A3E0K4Z3</accession>
<evidence type="ECO:0000259" key="5">
    <source>
        <dbReference type="PROSITE" id="PS51464"/>
    </source>
</evidence>
<keyword evidence="2" id="KW-0238">DNA-binding</keyword>
<dbReference type="PROSITE" id="PS51071">
    <property type="entry name" value="HTH_RPIR"/>
    <property type="match status" value="1"/>
</dbReference>
<dbReference type="EMBL" id="QEWE01000016">
    <property type="protein sequence ID" value="REJ28543.1"/>
    <property type="molecule type" value="Genomic_DNA"/>
</dbReference>
<dbReference type="InterPro" id="IPR035472">
    <property type="entry name" value="RpiR-like_SIS"/>
</dbReference>
<dbReference type="AlphaFoldDB" id="A0A3E0K4Z3"/>